<feature type="compositionally biased region" description="Basic and acidic residues" evidence="1">
    <location>
        <begin position="1"/>
        <end position="11"/>
    </location>
</feature>
<evidence type="ECO:0000256" key="1">
    <source>
        <dbReference type="SAM" id="MobiDB-lite"/>
    </source>
</evidence>
<proteinExistence type="predicted"/>
<sequence>MKHSAEGERARGCRGRRKEYQGRSGASTYTSRILSMSSTLSCTLFPHARFSLSWSSANIALLLLYSFLCRSLTHSLTFSSLYLHLEREIHDSLQPGCCSDETHRPPIDLD</sequence>
<dbReference type="EMBL" id="KQ087258">
    <property type="protein sequence ID" value="KLT39481.1"/>
    <property type="molecule type" value="Genomic_DNA"/>
</dbReference>
<dbReference type="Proteomes" id="UP000053611">
    <property type="component" value="Unassembled WGS sequence"/>
</dbReference>
<evidence type="ECO:0000313" key="3">
    <source>
        <dbReference type="Proteomes" id="UP000053611"/>
    </source>
</evidence>
<dbReference type="RefSeq" id="XP_018275972.1">
    <property type="nucleotide sequence ID" value="XM_018419847.1"/>
</dbReference>
<gene>
    <name evidence="2" type="ORF">CC85DRAFT_195783</name>
</gene>
<accession>A0A0J0XEI6</accession>
<organism evidence="2 3">
    <name type="scientific">Cutaneotrichosporon oleaginosum</name>
    <dbReference type="NCBI Taxonomy" id="879819"/>
    <lineage>
        <taxon>Eukaryota</taxon>
        <taxon>Fungi</taxon>
        <taxon>Dikarya</taxon>
        <taxon>Basidiomycota</taxon>
        <taxon>Agaricomycotina</taxon>
        <taxon>Tremellomycetes</taxon>
        <taxon>Trichosporonales</taxon>
        <taxon>Trichosporonaceae</taxon>
        <taxon>Cutaneotrichosporon</taxon>
    </lineage>
</organism>
<keyword evidence="3" id="KW-1185">Reference proteome</keyword>
<evidence type="ECO:0000313" key="2">
    <source>
        <dbReference type="EMBL" id="KLT39481.1"/>
    </source>
</evidence>
<dbReference type="AlphaFoldDB" id="A0A0J0XEI6"/>
<reference evidence="2 3" key="1">
    <citation type="submission" date="2015-03" db="EMBL/GenBank/DDBJ databases">
        <title>Genomics and transcriptomics of the oil-accumulating basidiomycete yeast T. oleaginosus allow insights into substrate utilization and the diverse evolutionary trajectories of mating systems in fungi.</title>
        <authorList>
            <consortium name="DOE Joint Genome Institute"/>
            <person name="Kourist R."/>
            <person name="Kracht O."/>
            <person name="Bracharz F."/>
            <person name="Lipzen A."/>
            <person name="Nolan M."/>
            <person name="Ohm R."/>
            <person name="Grigoriev I."/>
            <person name="Sun S."/>
            <person name="Heitman J."/>
            <person name="Bruck T."/>
            <person name="Nowrousian M."/>
        </authorList>
    </citation>
    <scope>NUCLEOTIDE SEQUENCE [LARGE SCALE GENOMIC DNA]</scope>
    <source>
        <strain evidence="2 3">IBC0246</strain>
    </source>
</reference>
<protein>
    <submittedName>
        <fullName evidence="2">Uncharacterized protein</fullName>
    </submittedName>
</protein>
<dbReference type="GeneID" id="28980450"/>
<feature type="region of interest" description="Disordered" evidence="1">
    <location>
        <begin position="1"/>
        <end position="28"/>
    </location>
</feature>
<name>A0A0J0XEI6_9TREE</name>